<dbReference type="AlphaFoldDB" id="A0A834ZN01"/>
<dbReference type="PANTHER" id="PTHR37249">
    <property type="entry name" value="OS03G0206201 PROTEIN"/>
    <property type="match status" value="1"/>
</dbReference>
<proteinExistence type="predicted"/>
<sequence>MSIAKLVFSSHFRPSEWTQDGEFTVKLQWTAVLSSQGPAKEDVLYQRSASPRAAVFRKGSIYLMSRSSHQANFFCARSLLHKYIDCTKIGKIMGDVYLLWLFICIAKLVFSSHFRPSEWTQDGEFTVKLQWTAVLSSQGPAKEDVLYQRSASPRAAVFRKDMVLTSHADSVTATATNRKLKEMSQSQSTEKKKKRDAKNMNLEDYHLIDPVPSSKASIKSGPIEHGTPLMPYIPKLAPPSHPKPGGSP</sequence>
<evidence type="ECO:0000313" key="2">
    <source>
        <dbReference type="EMBL" id="KAF8410201.1"/>
    </source>
</evidence>
<reference evidence="2 3" key="1">
    <citation type="submission" date="2020-04" db="EMBL/GenBank/DDBJ databases">
        <title>Plant Genome Project.</title>
        <authorList>
            <person name="Zhang R.-G."/>
        </authorList>
    </citation>
    <scope>NUCLEOTIDE SEQUENCE [LARGE SCALE GENOMIC DNA]</scope>
    <source>
        <strain evidence="2">YNK0</strain>
        <tissue evidence="2">Leaf</tissue>
    </source>
</reference>
<evidence type="ECO:0000313" key="3">
    <source>
        <dbReference type="Proteomes" id="UP000655225"/>
    </source>
</evidence>
<feature type="region of interest" description="Disordered" evidence="1">
    <location>
        <begin position="174"/>
        <end position="248"/>
    </location>
</feature>
<feature type="compositionally biased region" description="Basic and acidic residues" evidence="1">
    <location>
        <begin position="197"/>
        <end position="207"/>
    </location>
</feature>
<dbReference type="PANTHER" id="PTHR37249:SF3">
    <property type="entry name" value="OS03G0206201 PROTEIN"/>
    <property type="match status" value="1"/>
</dbReference>
<dbReference type="Proteomes" id="UP000655225">
    <property type="component" value="Unassembled WGS sequence"/>
</dbReference>
<dbReference type="OrthoDB" id="1938519at2759"/>
<accession>A0A834ZN01</accession>
<feature type="compositionally biased region" description="Polar residues" evidence="1">
    <location>
        <begin position="174"/>
        <end position="188"/>
    </location>
</feature>
<dbReference type="EMBL" id="JABCRI010000002">
    <property type="protein sequence ID" value="KAF8410201.1"/>
    <property type="molecule type" value="Genomic_DNA"/>
</dbReference>
<evidence type="ECO:0000256" key="1">
    <source>
        <dbReference type="SAM" id="MobiDB-lite"/>
    </source>
</evidence>
<comment type="caution">
    <text evidence="2">The sequence shown here is derived from an EMBL/GenBank/DDBJ whole genome shotgun (WGS) entry which is preliminary data.</text>
</comment>
<feature type="compositionally biased region" description="Pro residues" evidence="1">
    <location>
        <begin position="236"/>
        <end position="248"/>
    </location>
</feature>
<protein>
    <submittedName>
        <fullName evidence="2">Uncharacterized protein</fullName>
    </submittedName>
</protein>
<organism evidence="2 3">
    <name type="scientific">Tetracentron sinense</name>
    <name type="common">Spur-leaf</name>
    <dbReference type="NCBI Taxonomy" id="13715"/>
    <lineage>
        <taxon>Eukaryota</taxon>
        <taxon>Viridiplantae</taxon>
        <taxon>Streptophyta</taxon>
        <taxon>Embryophyta</taxon>
        <taxon>Tracheophyta</taxon>
        <taxon>Spermatophyta</taxon>
        <taxon>Magnoliopsida</taxon>
        <taxon>Trochodendrales</taxon>
        <taxon>Trochodendraceae</taxon>
        <taxon>Tetracentron</taxon>
    </lineage>
</organism>
<keyword evidence="3" id="KW-1185">Reference proteome</keyword>
<gene>
    <name evidence="2" type="ORF">HHK36_002723</name>
</gene>
<name>A0A834ZN01_TETSI</name>